<name>A0A7M7NTI0_STRPU</name>
<dbReference type="OMA" id="CAQCYSH"/>
<dbReference type="Proteomes" id="UP000007110">
    <property type="component" value="Unassembled WGS sequence"/>
</dbReference>
<evidence type="ECO:0000313" key="1">
    <source>
        <dbReference type="EnsemblMetazoa" id="XP_030841313"/>
    </source>
</evidence>
<sequence>MGSSSVPLVLYIFVKSSVQDTRQRIHENVQNVGVAFPKVDFRVHRFESNRVFDDMLDLFLKGISENDVSRLQGIIVNGFGQNPTGALGDTEFSGAFFKMVLLAMLRRRSNSSQRIAVVCAQSFSHTFTQHADSIPAESSGVFQFFPLTTSYQPYQVKPDAMARPVGLSLDFQKLIGHVFQSPSGNGFRRHNETMLGVSSIVRSDHF</sequence>
<dbReference type="EnsemblMetazoa" id="XM_030985453">
    <property type="protein sequence ID" value="XP_030841313"/>
    <property type="gene ID" value="LOC115923999"/>
</dbReference>
<dbReference type="AlphaFoldDB" id="A0A7M7NTI0"/>
<dbReference type="OrthoDB" id="10287871at2759"/>
<dbReference type="KEGG" id="spu:115923999"/>
<evidence type="ECO:0000313" key="2">
    <source>
        <dbReference type="Proteomes" id="UP000007110"/>
    </source>
</evidence>
<protein>
    <submittedName>
        <fullName evidence="1">Uncharacterized protein</fullName>
    </submittedName>
</protein>
<dbReference type="RefSeq" id="XP_030841313.1">
    <property type="nucleotide sequence ID" value="XM_030985453.1"/>
</dbReference>
<accession>A0A7M7NTI0</accession>
<reference evidence="1" key="2">
    <citation type="submission" date="2021-01" db="UniProtKB">
        <authorList>
            <consortium name="EnsemblMetazoa"/>
        </authorList>
    </citation>
    <scope>IDENTIFICATION</scope>
</reference>
<dbReference type="GeneID" id="115923999"/>
<organism evidence="1 2">
    <name type="scientific">Strongylocentrotus purpuratus</name>
    <name type="common">Purple sea urchin</name>
    <dbReference type="NCBI Taxonomy" id="7668"/>
    <lineage>
        <taxon>Eukaryota</taxon>
        <taxon>Metazoa</taxon>
        <taxon>Echinodermata</taxon>
        <taxon>Eleutherozoa</taxon>
        <taxon>Echinozoa</taxon>
        <taxon>Echinoidea</taxon>
        <taxon>Euechinoidea</taxon>
        <taxon>Echinacea</taxon>
        <taxon>Camarodonta</taxon>
        <taxon>Echinidea</taxon>
        <taxon>Strongylocentrotidae</taxon>
        <taxon>Strongylocentrotus</taxon>
    </lineage>
</organism>
<keyword evidence="2" id="KW-1185">Reference proteome</keyword>
<reference evidence="2" key="1">
    <citation type="submission" date="2015-02" db="EMBL/GenBank/DDBJ databases">
        <title>Genome sequencing for Strongylocentrotus purpuratus.</title>
        <authorList>
            <person name="Murali S."/>
            <person name="Liu Y."/>
            <person name="Vee V."/>
            <person name="English A."/>
            <person name="Wang M."/>
            <person name="Skinner E."/>
            <person name="Han Y."/>
            <person name="Muzny D.M."/>
            <person name="Worley K.C."/>
            <person name="Gibbs R.A."/>
        </authorList>
    </citation>
    <scope>NUCLEOTIDE SEQUENCE</scope>
</reference>
<proteinExistence type="predicted"/>
<dbReference type="InParanoid" id="A0A7M7NTI0"/>